<feature type="region of interest" description="Disordered" evidence="5">
    <location>
        <begin position="32"/>
        <end position="62"/>
    </location>
</feature>
<feature type="compositionally biased region" description="Low complexity" evidence="5">
    <location>
        <begin position="230"/>
        <end position="261"/>
    </location>
</feature>
<comment type="caution">
    <text evidence="9">The sequence shown here is derived from an EMBL/GenBank/DDBJ whole genome shotgun (WGS) entry which is preliminary data.</text>
</comment>
<evidence type="ECO:0000313" key="9">
    <source>
        <dbReference type="EMBL" id="KAJ9669819.1"/>
    </source>
</evidence>
<organism evidence="9 10">
    <name type="scientific">Coniosporium apollinis</name>
    <dbReference type="NCBI Taxonomy" id="61459"/>
    <lineage>
        <taxon>Eukaryota</taxon>
        <taxon>Fungi</taxon>
        <taxon>Dikarya</taxon>
        <taxon>Ascomycota</taxon>
        <taxon>Pezizomycotina</taxon>
        <taxon>Dothideomycetes</taxon>
        <taxon>Dothideomycetes incertae sedis</taxon>
        <taxon>Coniosporium</taxon>
    </lineage>
</organism>
<evidence type="ECO:0000256" key="4">
    <source>
        <dbReference type="ARBA" id="ARBA00023136"/>
    </source>
</evidence>
<evidence type="ECO:0000256" key="3">
    <source>
        <dbReference type="ARBA" id="ARBA00022989"/>
    </source>
</evidence>
<gene>
    <name evidence="9" type="ORF">H2201_000205</name>
</gene>
<dbReference type="Proteomes" id="UP001172684">
    <property type="component" value="Unassembled WGS sequence"/>
</dbReference>
<feature type="compositionally biased region" description="Low complexity" evidence="5">
    <location>
        <begin position="41"/>
        <end position="51"/>
    </location>
</feature>
<feature type="domain" description="Thioredoxin" evidence="8">
    <location>
        <begin position="69"/>
        <end position="187"/>
    </location>
</feature>
<evidence type="ECO:0000256" key="6">
    <source>
        <dbReference type="SAM" id="Phobius"/>
    </source>
</evidence>
<reference evidence="9" key="1">
    <citation type="submission" date="2022-10" db="EMBL/GenBank/DDBJ databases">
        <title>Culturing micro-colonial fungi from biological soil crusts in the Mojave desert and describing Neophaeococcomyces mojavensis, and introducing the new genera and species Taxawa tesnikishii.</title>
        <authorList>
            <person name="Kurbessoian T."/>
            <person name="Stajich J.E."/>
        </authorList>
    </citation>
    <scope>NUCLEOTIDE SEQUENCE</scope>
    <source>
        <strain evidence="9">TK_1</strain>
    </source>
</reference>
<sequence length="726" mass="80505">MRWQFFSAVLTPALALLSPVLAAPQIEADPAPERAAEIPVAPASPAASPASTHGPTVFNGQTVPPMRELKGATLDEDISKGYWFVEFFSPYCGHCIKQAPIYQTLYEFYYTSKPIPTSKEKEGADSLNTFTRFYDLKFAKLDCIANGDACSAKKVQSFPTLALFKDGELVKSKVGTQSLKELSKWVEETLESIRPGSRPAGGVKLPKVGAKEVEGGAKLDGSEAKDKDPAAGAAAASKQNALASASVSSASPSKTSSATLKSDYHPNPAGTSMPLTAEKFQKLVTTTREPWFIKFYAPWCHHCQAVAPNWSQMAREMKGKLNVGEVNCDIEKRLCKDAGVRGYPTMHFFRGGERVEYDGLRGVGDLIAFAETAVESGTGVVDVDAAAFSAMEEKEEVIFLYLYDHATTSEDFQALERLTLSLIGHAKLVKSNDPKLNERFKISTWPRLLVSRDGVPTYYTALAPKDTRDFRAVLSWMQKNWLPIVPELTSSNAREIMDGAYVVLGILSRDRADEFVIAKREIKNAALEWIDKQTKAFQLERQELRDAKQLRIEEAEDRNDQRALRAAKSIRINMDEIPRKEVRFAWVDGVFWERWIRTTFGITVKEGERVIINDEDNRRYWDQTITGNPIVPSRTSILETLKNVVASPPKLSPKSTVSSIEHFFFRIRQICSGHPYLALAVGLVVLVGASVWGRSRMRRRNSGGFFQLNEKEGLLGNVGGANGKVD</sequence>
<feature type="domain" description="Thioredoxin" evidence="8">
    <location>
        <begin position="274"/>
        <end position="370"/>
    </location>
</feature>
<protein>
    <recommendedName>
        <fullName evidence="8">Thioredoxin domain-containing protein</fullName>
    </recommendedName>
</protein>
<dbReference type="InterPro" id="IPR036249">
    <property type="entry name" value="Thioredoxin-like_sf"/>
</dbReference>
<accession>A0ABQ9P5J6</accession>
<dbReference type="Gene3D" id="3.40.30.10">
    <property type="entry name" value="Glutaredoxin"/>
    <property type="match status" value="2"/>
</dbReference>
<evidence type="ECO:0000256" key="1">
    <source>
        <dbReference type="ARBA" id="ARBA00004167"/>
    </source>
</evidence>
<keyword evidence="2 6" id="KW-0812">Transmembrane</keyword>
<dbReference type="PANTHER" id="PTHR46426:SF1">
    <property type="entry name" value="PROTEIN DISULFIDE-ISOMERASE TMX3"/>
    <property type="match status" value="1"/>
</dbReference>
<dbReference type="PRINTS" id="PR00421">
    <property type="entry name" value="THIOREDOXIN"/>
</dbReference>
<keyword evidence="7" id="KW-0732">Signal</keyword>
<feature type="chain" id="PRO_5047009878" description="Thioredoxin domain-containing protein" evidence="7">
    <location>
        <begin position="23"/>
        <end position="726"/>
    </location>
</feature>
<dbReference type="SUPFAM" id="SSF52833">
    <property type="entry name" value="Thioredoxin-like"/>
    <property type="match status" value="3"/>
</dbReference>
<keyword evidence="10" id="KW-1185">Reference proteome</keyword>
<name>A0ABQ9P5J6_9PEZI</name>
<evidence type="ECO:0000313" key="10">
    <source>
        <dbReference type="Proteomes" id="UP001172684"/>
    </source>
</evidence>
<feature type="compositionally biased region" description="Basic and acidic residues" evidence="5">
    <location>
        <begin position="214"/>
        <end position="229"/>
    </location>
</feature>
<feature type="signal peptide" evidence="7">
    <location>
        <begin position="1"/>
        <end position="22"/>
    </location>
</feature>
<dbReference type="PANTHER" id="PTHR46426">
    <property type="entry name" value="PROTEIN DISULFIDE-ISOMERASE TMX3"/>
    <property type="match status" value="1"/>
</dbReference>
<feature type="region of interest" description="Disordered" evidence="5">
    <location>
        <begin position="214"/>
        <end position="273"/>
    </location>
</feature>
<dbReference type="CDD" id="cd02961">
    <property type="entry name" value="PDI_a_family"/>
    <property type="match status" value="2"/>
</dbReference>
<evidence type="ECO:0000256" key="5">
    <source>
        <dbReference type="SAM" id="MobiDB-lite"/>
    </source>
</evidence>
<dbReference type="InterPro" id="IPR013766">
    <property type="entry name" value="Thioredoxin_domain"/>
</dbReference>
<evidence type="ECO:0000256" key="2">
    <source>
        <dbReference type="ARBA" id="ARBA00022692"/>
    </source>
</evidence>
<dbReference type="EMBL" id="JAPDRL010000001">
    <property type="protein sequence ID" value="KAJ9669819.1"/>
    <property type="molecule type" value="Genomic_DNA"/>
</dbReference>
<keyword evidence="4 6" id="KW-0472">Membrane</keyword>
<feature type="transmembrane region" description="Helical" evidence="6">
    <location>
        <begin position="676"/>
        <end position="693"/>
    </location>
</feature>
<dbReference type="InterPro" id="IPR052250">
    <property type="entry name" value="PDI_TMX3"/>
</dbReference>
<proteinExistence type="predicted"/>
<evidence type="ECO:0000256" key="7">
    <source>
        <dbReference type="SAM" id="SignalP"/>
    </source>
</evidence>
<comment type="subcellular location">
    <subcellularLocation>
        <location evidence="1">Membrane</location>
        <topology evidence="1">Single-pass membrane protein</topology>
    </subcellularLocation>
</comment>
<keyword evidence="3 6" id="KW-1133">Transmembrane helix</keyword>
<dbReference type="Pfam" id="PF00085">
    <property type="entry name" value="Thioredoxin"/>
    <property type="match status" value="2"/>
</dbReference>
<evidence type="ECO:0000259" key="8">
    <source>
        <dbReference type="Pfam" id="PF00085"/>
    </source>
</evidence>